<organism evidence="1 2">
    <name type="scientific">Ruminococcus bromii</name>
    <dbReference type="NCBI Taxonomy" id="40518"/>
    <lineage>
        <taxon>Bacteria</taxon>
        <taxon>Bacillati</taxon>
        <taxon>Bacillota</taxon>
        <taxon>Clostridia</taxon>
        <taxon>Eubacteriales</taxon>
        <taxon>Oscillospiraceae</taxon>
        <taxon>Ruminococcus</taxon>
    </lineage>
</organism>
<dbReference type="RefSeq" id="WP_249376255.1">
    <property type="nucleotide sequence ID" value="NZ_SNUZ01000007.1"/>
</dbReference>
<protein>
    <submittedName>
        <fullName evidence="1">Uncharacterized protein</fullName>
    </submittedName>
</protein>
<dbReference type="Proteomes" id="UP001056693">
    <property type="component" value="Unassembled WGS sequence"/>
</dbReference>
<sequence length="107" mass="12341">MLPIEKLAKLINENPTLPIVPMVYKDSDDNCSCVIGSVINCEIAEYTIYKNQMYDNKDDFLEAYLNNNEEDLEHKFKGNADDINSYIKQLMKNEFKKAIIVTIDISN</sequence>
<name>A0ABT0NH60_9FIRM</name>
<proteinExistence type="predicted"/>
<accession>A0ABT0NH60</accession>
<evidence type="ECO:0000313" key="1">
    <source>
        <dbReference type="EMBL" id="MCL3787272.1"/>
    </source>
</evidence>
<keyword evidence="2" id="KW-1185">Reference proteome</keyword>
<evidence type="ECO:0000313" key="2">
    <source>
        <dbReference type="Proteomes" id="UP001056693"/>
    </source>
</evidence>
<gene>
    <name evidence="1" type="ORF">E2N93_04435</name>
</gene>
<comment type="caution">
    <text evidence="1">The sequence shown here is derived from an EMBL/GenBank/DDBJ whole genome shotgun (WGS) entry which is preliminary data.</text>
</comment>
<dbReference type="EMBL" id="SNUZ01000007">
    <property type="protein sequence ID" value="MCL3787272.1"/>
    <property type="molecule type" value="Genomic_DNA"/>
</dbReference>
<reference evidence="1 2" key="1">
    <citation type="submission" date="2019-03" db="EMBL/GenBank/DDBJ databases">
        <authorList>
            <person name="Molinero N."/>
            <person name="Sanchez B."/>
            <person name="Walker A."/>
            <person name="Duncan S."/>
            <person name="Delgado S."/>
            <person name="Margolles A."/>
        </authorList>
    </citation>
    <scope>NUCLEOTIDE SEQUENCE [LARGE SCALE GENOMIC DNA]</scope>
    <source>
        <strain evidence="1 2">IPLA60002</strain>
    </source>
</reference>